<evidence type="ECO:0000313" key="3">
    <source>
        <dbReference type="EMBL" id="GKT48101.1"/>
    </source>
</evidence>
<feature type="domain" description="Alcohol dehydrogenase-like N-terminal" evidence="2">
    <location>
        <begin position="32"/>
        <end position="146"/>
    </location>
</feature>
<dbReference type="InterPro" id="IPR013154">
    <property type="entry name" value="ADH-like_N"/>
</dbReference>
<dbReference type="GO" id="GO:0016491">
    <property type="term" value="F:oxidoreductase activity"/>
    <property type="evidence" value="ECO:0007669"/>
    <property type="project" value="TreeGrafter"/>
</dbReference>
<dbReference type="AlphaFoldDB" id="A0AA37P9G2"/>
<evidence type="ECO:0000313" key="4">
    <source>
        <dbReference type="Proteomes" id="UP001055115"/>
    </source>
</evidence>
<dbReference type="InterPro" id="IPR051397">
    <property type="entry name" value="Zn-ADH-like_protein"/>
</dbReference>
<dbReference type="InterPro" id="IPR011032">
    <property type="entry name" value="GroES-like_sf"/>
</dbReference>
<name>A0AA37P9G2_9PEZI</name>
<feature type="domain" description="Alcohol dehydrogenase-like C-terminal" evidence="1">
    <location>
        <begin position="196"/>
        <end position="330"/>
    </location>
</feature>
<dbReference type="Pfam" id="PF00107">
    <property type="entry name" value="ADH_zinc_N"/>
    <property type="match status" value="1"/>
</dbReference>
<evidence type="ECO:0000259" key="1">
    <source>
        <dbReference type="Pfam" id="PF00107"/>
    </source>
</evidence>
<dbReference type="Gene3D" id="3.90.180.10">
    <property type="entry name" value="Medium-chain alcohol dehydrogenases, catalytic domain"/>
    <property type="match status" value="1"/>
</dbReference>
<dbReference type="PANTHER" id="PTHR43677:SF4">
    <property type="entry name" value="QUINONE OXIDOREDUCTASE-LIKE PROTEIN 2"/>
    <property type="match status" value="1"/>
</dbReference>
<accession>A0AA37P9G2</accession>
<dbReference type="InterPro" id="IPR036291">
    <property type="entry name" value="NAD(P)-bd_dom_sf"/>
</dbReference>
<dbReference type="Gene3D" id="3.40.50.720">
    <property type="entry name" value="NAD(P)-binding Rossmann-like Domain"/>
    <property type="match status" value="1"/>
</dbReference>
<organism evidence="3 4">
    <name type="scientific">Colletotrichum spaethianum</name>
    <dbReference type="NCBI Taxonomy" id="700344"/>
    <lineage>
        <taxon>Eukaryota</taxon>
        <taxon>Fungi</taxon>
        <taxon>Dikarya</taxon>
        <taxon>Ascomycota</taxon>
        <taxon>Pezizomycotina</taxon>
        <taxon>Sordariomycetes</taxon>
        <taxon>Hypocreomycetidae</taxon>
        <taxon>Glomerellales</taxon>
        <taxon>Glomerellaceae</taxon>
        <taxon>Colletotrichum</taxon>
        <taxon>Colletotrichum spaethianum species complex</taxon>
    </lineage>
</organism>
<gene>
    <name evidence="3" type="ORF">ColSpa_08282</name>
</gene>
<evidence type="ECO:0000259" key="2">
    <source>
        <dbReference type="Pfam" id="PF08240"/>
    </source>
</evidence>
<dbReference type="SUPFAM" id="SSF50129">
    <property type="entry name" value="GroES-like"/>
    <property type="match status" value="1"/>
</dbReference>
<dbReference type="SUPFAM" id="SSF51735">
    <property type="entry name" value="NAD(P)-binding Rossmann-fold domains"/>
    <property type="match status" value="1"/>
</dbReference>
<dbReference type="GeneID" id="73329084"/>
<dbReference type="Pfam" id="PF08240">
    <property type="entry name" value="ADH_N"/>
    <property type="match status" value="1"/>
</dbReference>
<dbReference type="EMBL" id="BQXU01000022">
    <property type="protein sequence ID" value="GKT48101.1"/>
    <property type="molecule type" value="Genomic_DNA"/>
</dbReference>
<proteinExistence type="predicted"/>
<comment type="caution">
    <text evidence="3">The sequence shown here is derived from an EMBL/GenBank/DDBJ whole genome shotgun (WGS) entry which is preliminary data.</text>
</comment>
<sequence length="377" mass="40348">MGSIQGNRALWLSSYSEPLKVIDLPIPEAPTGTVVVQILATPVVPYTHLVHTGKLPQMNIDPPFVPNPNAIGRVHSVGPDATVLKPGDLVYVDATTRARDDPVNAMVMIGHLGGAGAAGQKLMKEWRDGALQQYQKVPLENVYPLNEQRLVGELGYDPAELMSIAFYCVPAGSLLEAADIKVAETVIVGPSGGTFGGLAVEVALTVGCNVVALGRSESKLAAMRKKLNNPRLKTVAMTGDEDADAAAILAATPNGAGAEVYNDWTPGELKNPPYLNAALRAVKREGRIVLSGGASETLTIPYAAFGLRNLKLLGKWMCERPTMVQLINMIEGGQLRIGRESGSEIKVFTLDEHHEATEFARDNGAWRNYTAIAPNPW</sequence>
<dbReference type="InterPro" id="IPR013149">
    <property type="entry name" value="ADH-like_C"/>
</dbReference>
<dbReference type="Proteomes" id="UP001055115">
    <property type="component" value="Unassembled WGS sequence"/>
</dbReference>
<protein>
    <submittedName>
        <fullName evidence="3">Alcohol dehydrogenase</fullName>
    </submittedName>
</protein>
<dbReference type="PANTHER" id="PTHR43677">
    <property type="entry name" value="SHORT-CHAIN DEHYDROGENASE/REDUCTASE"/>
    <property type="match status" value="1"/>
</dbReference>
<keyword evidence="4" id="KW-1185">Reference proteome</keyword>
<dbReference type="RefSeq" id="XP_049130451.1">
    <property type="nucleotide sequence ID" value="XM_049274494.1"/>
</dbReference>
<reference evidence="3 4" key="1">
    <citation type="submission" date="2022-03" db="EMBL/GenBank/DDBJ databases">
        <title>Genome data of Colletotrichum spp.</title>
        <authorList>
            <person name="Utami Y.D."/>
            <person name="Hiruma K."/>
        </authorList>
    </citation>
    <scope>NUCLEOTIDE SEQUENCE [LARGE SCALE GENOMIC DNA]</scope>
    <source>
        <strain evidence="3 4">MAFF 239500</strain>
    </source>
</reference>